<dbReference type="Gene3D" id="3.10.105.10">
    <property type="entry name" value="Dipeptide-binding Protein, Domain 3"/>
    <property type="match status" value="1"/>
</dbReference>
<accession>A0ABU4BRL4</accession>
<dbReference type="InterPro" id="IPR000914">
    <property type="entry name" value="SBP_5_dom"/>
</dbReference>
<organism evidence="2 3">
    <name type="scientific">Rhodococcus globerulus</name>
    <dbReference type="NCBI Taxonomy" id="33008"/>
    <lineage>
        <taxon>Bacteria</taxon>
        <taxon>Bacillati</taxon>
        <taxon>Actinomycetota</taxon>
        <taxon>Actinomycetes</taxon>
        <taxon>Mycobacteriales</taxon>
        <taxon>Nocardiaceae</taxon>
        <taxon>Rhodococcus</taxon>
    </lineage>
</organism>
<dbReference type="Pfam" id="PF00496">
    <property type="entry name" value="SBP_bac_5"/>
    <property type="match status" value="1"/>
</dbReference>
<evidence type="ECO:0000313" key="3">
    <source>
        <dbReference type="Proteomes" id="UP001185927"/>
    </source>
</evidence>
<protein>
    <submittedName>
        <fullName evidence="2">ABC transporter substrate-binding protein</fullName>
    </submittedName>
</protein>
<gene>
    <name evidence="2" type="ORF">R3Q16_08765</name>
</gene>
<dbReference type="PROSITE" id="PS51318">
    <property type="entry name" value="TAT"/>
    <property type="match status" value="1"/>
</dbReference>
<evidence type="ECO:0000259" key="1">
    <source>
        <dbReference type="Pfam" id="PF00496"/>
    </source>
</evidence>
<dbReference type="SUPFAM" id="SSF53850">
    <property type="entry name" value="Periplasmic binding protein-like II"/>
    <property type="match status" value="1"/>
</dbReference>
<name>A0ABU4BRL4_RHOGO</name>
<evidence type="ECO:0000313" key="2">
    <source>
        <dbReference type="EMBL" id="MDV6266693.1"/>
    </source>
</evidence>
<dbReference type="InterPro" id="IPR039424">
    <property type="entry name" value="SBP_5"/>
</dbReference>
<dbReference type="PANTHER" id="PTHR30290">
    <property type="entry name" value="PERIPLASMIC BINDING COMPONENT OF ABC TRANSPORTER"/>
    <property type="match status" value="1"/>
</dbReference>
<feature type="domain" description="Solute-binding protein family 5" evidence="1">
    <location>
        <begin position="89"/>
        <end position="435"/>
    </location>
</feature>
<dbReference type="InterPro" id="IPR006311">
    <property type="entry name" value="TAT_signal"/>
</dbReference>
<dbReference type="Gene3D" id="3.90.76.10">
    <property type="entry name" value="Dipeptide-binding Protein, Domain 1"/>
    <property type="match status" value="1"/>
</dbReference>
<dbReference type="CDD" id="cd00995">
    <property type="entry name" value="PBP2_NikA_DppA_OppA_like"/>
    <property type="match status" value="1"/>
</dbReference>
<reference evidence="2 3" key="1">
    <citation type="submission" date="2023-10" db="EMBL/GenBank/DDBJ databases">
        <title>Development of a sustainable strategy for remediation of hydrocarbon-contaminated territories based on the waste exchange concept.</title>
        <authorList>
            <person name="Krivoruchko A."/>
        </authorList>
    </citation>
    <scope>NUCLEOTIDE SEQUENCE [LARGE SCALE GENOMIC DNA]</scope>
    <source>
        <strain evidence="2 3">IEGM 1203</strain>
    </source>
</reference>
<proteinExistence type="predicted"/>
<dbReference type="Gene3D" id="3.40.190.10">
    <property type="entry name" value="Periplasmic binding protein-like II"/>
    <property type="match status" value="1"/>
</dbReference>
<dbReference type="EMBL" id="JAWLKB010000003">
    <property type="protein sequence ID" value="MDV6266693.1"/>
    <property type="molecule type" value="Genomic_DNA"/>
</dbReference>
<keyword evidence="3" id="KW-1185">Reference proteome</keyword>
<dbReference type="RefSeq" id="WP_045064469.1">
    <property type="nucleotide sequence ID" value="NZ_JACLZG010000029.1"/>
</dbReference>
<dbReference type="PIRSF" id="PIRSF002741">
    <property type="entry name" value="MppA"/>
    <property type="match status" value="1"/>
</dbReference>
<sequence>MAPRNPLSGVSVDRRRFLQFGAMGAGFLLAGSALTACSADAASTGTVASSLIIGTTTSINPLTGLNSSYQTYQYNAFDSLVRMLADATEPVARIATSWTSIDDVTTDFTIRDGVKFHDGTTLTAEDVAFSFTESIEKKFVTASILTNIVSVTAIDPSTVRVVTKTPEPLLMNIVAQVFIVPKAAFVAAGGADGFAMNPIGSGPYKIASGFDIDTSVTFEAFTDFWGTPAATPTVELRYFSDSSAMAAAFESGQLSVAHELPGSALQTLAGNSDFEVSAAFSGSQNMMQFNTAKAPFNDIRVRQAANAAIDSQGLIDALTYGAGTKEDGQLPIKSVFGYTDTITTPTTDQDKARKLLAEAGATGAAITISGLNLYKPLLEAIGGQLAAVGFKPTIQSNEAAVWISQFREGTDADLFFRGASYTGVFDADRPFSFVSSGNRPMVSDPKWTELYAASRRELDRDAREKKLIECSEYIKEQSYILYTYARPSVGGVTAGTKGIDFSTGIMLQFDQATTTA</sequence>
<dbReference type="InterPro" id="IPR030678">
    <property type="entry name" value="Peptide/Ni-bd"/>
</dbReference>
<comment type="caution">
    <text evidence="2">The sequence shown here is derived from an EMBL/GenBank/DDBJ whole genome shotgun (WGS) entry which is preliminary data.</text>
</comment>
<dbReference type="Proteomes" id="UP001185927">
    <property type="component" value="Unassembled WGS sequence"/>
</dbReference>